<evidence type="ECO:0000256" key="3">
    <source>
        <dbReference type="SAM" id="Phobius"/>
    </source>
</evidence>
<feature type="region of interest" description="Disordered" evidence="2">
    <location>
        <begin position="404"/>
        <end position="428"/>
    </location>
</feature>
<accession>A0A845LVL0</accession>
<keyword evidence="3" id="KW-0812">Transmembrane</keyword>
<feature type="transmembrane region" description="Helical" evidence="3">
    <location>
        <begin position="95"/>
        <end position="118"/>
    </location>
</feature>
<dbReference type="RefSeq" id="WP_161350071.1">
    <property type="nucleotide sequence ID" value="NZ_WTUX01000006.1"/>
</dbReference>
<comment type="caution">
    <text evidence="4">The sequence shown here is derived from an EMBL/GenBank/DDBJ whole genome shotgun (WGS) entry which is preliminary data.</text>
</comment>
<feature type="transmembrane region" description="Helical" evidence="3">
    <location>
        <begin position="61"/>
        <end position="83"/>
    </location>
</feature>
<keyword evidence="3" id="KW-0472">Membrane</keyword>
<evidence type="ECO:0000313" key="5">
    <source>
        <dbReference type="Proteomes" id="UP000467322"/>
    </source>
</evidence>
<keyword evidence="1" id="KW-0175">Coiled coil</keyword>
<dbReference type="Proteomes" id="UP000467322">
    <property type="component" value="Unassembled WGS sequence"/>
</dbReference>
<feature type="coiled-coil region" evidence="1">
    <location>
        <begin position="154"/>
        <end position="220"/>
    </location>
</feature>
<dbReference type="AlphaFoldDB" id="A0A845LVL0"/>
<evidence type="ECO:0000256" key="1">
    <source>
        <dbReference type="SAM" id="Coils"/>
    </source>
</evidence>
<name>A0A845LVL0_9RHOB</name>
<dbReference type="EMBL" id="WTUX01000006">
    <property type="protein sequence ID" value="MZR11950.1"/>
    <property type="molecule type" value="Genomic_DNA"/>
</dbReference>
<feature type="transmembrane region" description="Helical" evidence="3">
    <location>
        <begin position="351"/>
        <end position="375"/>
    </location>
</feature>
<keyword evidence="5" id="KW-1185">Reference proteome</keyword>
<evidence type="ECO:0000313" key="4">
    <source>
        <dbReference type="EMBL" id="MZR11950.1"/>
    </source>
</evidence>
<keyword evidence="3" id="KW-1133">Transmembrane helix</keyword>
<evidence type="ECO:0008006" key="6">
    <source>
        <dbReference type="Google" id="ProtNLM"/>
    </source>
</evidence>
<reference evidence="4 5" key="1">
    <citation type="submission" date="2019-12" db="EMBL/GenBank/DDBJ databases">
        <title>Maritimibacter sp. nov. sp. isolated from sea sand.</title>
        <authorList>
            <person name="Kim J."/>
            <person name="Jeong S.E."/>
            <person name="Jung H.S."/>
            <person name="Jeon C.O."/>
        </authorList>
    </citation>
    <scope>NUCLEOTIDE SEQUENCE [LARGE SCALE GENOMIC DNA]</scope>
    <source>
        <strain evidence="4 5">DP07</strain>
    </source>
</reference>
<feature type="compositionally biased region" description="Basic and acidic residues" evidence="2">
    <location>
        <begin position="417"/>
        <end position="428"/>
    </location>
</feature>
<gene>
    <name evidence="4" type="ORF">GQE99_02830</name>
</gene>
<protein>
    <recommendedName>
        <fullName evidence="6">DUF4407 domain-containing protein</fullName>
    </recommendedName>
</protein>
<feature type="transmembrane region" description="Helical" evidence="3">
    <location>
        <begin position="26"/>
        <end position="49"/>
    </location>
</feature>
<evidence type="ECO:0000256" key="2">
    <source>
        <dbReference type="SAM" id="MobiDB-lite"/>
    </source>
</evidence>
<organism evidence="4 5">
    <name type="scientific">Maritimibacter harenae</name>
    <dbReference type="NCBI Taxonomy" id="2606218"/>
    <lineage>
        <taxon>Bacteria</taxon>
        <taxon>Pseudomonadati</taxon>
        <taxon>Pseudomonadota</taxon>
        <taxon>Alphaproteobacteria</taxon>
        <taxon>Rhodobacterales</taxon>
        <taxon>Roseobacteraceae</taxon>
        <taxon>Maritimibacter</taxon>
    </lineage>
</organism>
<sequence>MTKDDQAHAPEREGARYARELRGHLTWLDSFTGVALGVLAAASGIYTYLGVRSLLDETGAWTTFAALSYSLAVSVGIFVFWSFMMRLLPAMRSAASRIGLLLSMALGSVAIVAMSSWLNAAALAGAAAVEQHLAHTVQAYQTALERAHSKTIAGQALERDVARARETFQDLSAQEDEGNLSGLAGRGAVFRVLTQKSAELEGLEQQIAEQEEAVEAAFQQGNAVLSRMRALSVEPGAVEGRSVRFAEEAVRLSGLIAELRQLNVAPLVARAASDLRDSVVLPDLDAGSAEGRANQQSTIESVLVLLADRATTLEAAAAEVQALPDAQEIEYTPLSAADAVIRYAGNFVPSWAGAIAIDLLPAVLVFVLMVTHAAIRQGQGVRTIEDTMTVAEMRAALDAARAFDMHPHTPDPTPPEEDGKTRHVRAVD</sequence>
<proteinExistence type="predicted"/>